<accession>A0ABQ1KTV8</accession>
<name>A0ABQ1KTV8_9RHOB</name>
<reference evidence="2" key="1">
    <citation type="journal article" date="2019" name="Int. J. Syst. Evol. Microbiol.">
        <title>The Global Catalogue of Microorganisms (GCM) 10K type strain sequencing project: providing services to taxonomists for standard genome sequencing and annotation.</title>
        <authorList>
            <consortium name="The Broad Institute Genomics Platform"/>
            <consortium name="The Broad Institute Genome Sequencing Center for Infectious Disease"/>
            <person name="Wu L."/>
            <person name="Ma J."/>
        </authorList>
    </citation>
    <scope>NUCLEOTIDE SEQUENCE [LARGE SCALE GENOMIC DNA]</scope>
    <source>
        <strain evidence="2">CGMCC 1.12478</strain>
    </source>
</reference>
<evidence type="ECO:0008006" key="3">
    <source>
        <dbReference type="Google" id="ProtNLM"/>
    </source>
</evidence>
<dbReference type="RefSeq" id="WP_188482303.1">
    <property type="nucleotide sequence ID" value="NZ_BMFC01000005.1"/>
</dbReference>
<dbReference type="SUPFAM" id="SSF48452">
    <property type="entry name" value="TPR-like"/>
    <property type="match status" value="1"/>
</dbReference>
<sequence>MEITGAKHRGLFALLVTAPLNRRSRGFLQETLWGFADYESGHQNLRRALSDLRKILGVDFDKILTVTNKEIEIDMGRVKVIGHPSDGPFLDDLNVREPSFLAWRDSIRADPSAVKALCFMSNNRGPTRIRPRVCALPLTVPPGDTDLAIAGDWIAEETSRMMSRSSLLSVISHLSGRAMSQRFIDIVNVRDTLDVDYLLTGSMRRQGDTLIADLDFTDVRSGTLLWNRHLSCPFTQFADEASAWLINVVQSVGRSIAETTLHAGRQTPLPELPDHQLLIAGATAMHLPKLGDFLRARQFLDEAAARAPNNAHVFAWLGKWYVLSIFKYYSTDRQKDTQRALDCTARALDLDPHSSFGLTIDGFVNGNILKNMDIAEQRYSAAQEINPSESLAWLLRGSLMAFSDEGQSAIRATTMARDLSPIDPFGYYFDSLASSAHLAGGEYEKALELADKSFAANDRHISTLRTRIAALHALDRGDEARIAAQDLLRRFPYFSLEDYRKTHPSADRKIGKLMVDALSAAGIS</sequence>
<organism evidence="1 2">
    <name type="scientific">Marivita lacus</name>
    <dbReference type="NCBI Taxonomy" id="1323742"/>
    <lineage>
        <taxon>Bacteria</taxon>
        <taxon>Pseudomonadati</taxon>
        <taxon>Pseudomonadota</taxon>
        <taxon>Alphaproteobacteria</taxon>
        <taxon>Rhodobacterales</taxon>
        <taxon>Roseobacteraceae</taxon>
        <taxon>Marivita</taxon>
    </lineage>
</organism>
<comment type="caution">
    <text evidence="1">The sequence shown here is derived from an EMBL/GenBank/DDBJ whole genome shotgun (WGS) entry which is preliminary data.</text>
</comment>
<dbReference type="PANTHER" id="PTHR12558">
    <property type="entry name" value="CELL DIVISION CYCLE 16,23,27"/>
    <property type="match status" value="1"/>
</dbReference>
<evidence type="ECO:0000313" key="2">
    <source>
        <dbReference type="Proteomes" id="UP000645462"/>
    </source>
</evidence>
<dbReference type="InterPro" id="IPR036388">
    <property type="entry name" value="WH-like_DNA-bd_sf"/>
</dbReference>
<dbReference type="Gene3D" id="1.10.10.10">
    <property type="entry name" value="Winged helix-like DNA-binding domain superfamily/Winged helix DNA-binding domain"/>
    <property type="match status" value="1"/>
</dbReference>
<protein>
    <recommendedName>
        <fullName evidence="3">Tetratricopeptide repeat protein</fullName>
    </recommendedName>
</protein>
<proteinExistence type="predicted"/>
<dbReference type="EMBL" id="BMFC01000005">
    <property type="protein sequence ID" value="GGC06644.1"/>
    <property type="molecule type" value="Genomic_DNA"/>
</dbReference>
<dbReference type="PANTHER" id="PTHR12558:SF13">
    <property type="entry name" value="CELL DIVISION CYCLE PROTEIN 27 HOMOLOG"/>
    <property type="match status" value="1"/>
</dbReference>
<dbReference type="Gene3D" id="1.25.40.10">
    <property type="entry name" value="Tetratricopeptide repeat domain"/>
    <property type="match status" value="1"/>
</dbReference>
<dbReference type="SUPFAM" id="SSF46894">
    <property type="entry name" value="C-terminal effector domain of the bipartite response regulators"/>
    <property type="match status" value="1"/>
</dbReference>
<dbReference type="InterPro" id="IPR011990">
    <property type="entry name" value="TPR-like_helical_dom_sf"/>
</dbReference>
<dbReference type="InterPro" id="IPR016032">
    <property type="entry name" value="Sig_transdc_resp-reg_C-effctor"/>
</dbReference>
<keyword evidence="2" id="KW-1185">Reference proteome</keyword>
<dbReference type="Proteomes" id="UP000645462">
    <property type="component" value="Unassembled WGS sequence"/>
</dbReference>
<evidence type="ECO:0000313" key="1">
    <source>
        <dbReference type="EMBL" id="GGC06644.1"/>
    </source>
</evidence>
<gene>
    <name evidence="1" type="ORF">GCM10011363_24180</name>
</gene>